<reference evidence="1 2" key="1">
    <citation type="submission" date="2021-06" db="EMBL/GenBank/DDBJ databases">
        <title>Caerostris extrusa draft genome.</title>
        <authorList>
            <person name="Kono N."/>
            <person name="Arakawa K."/>
        </authorList>
    </citation>
    <scope>NUCLEOTIDE SEQUENCE [LARGE SCALE GENOMIC DNA]</scope>
</reference>
<organism evidence="1 2">
    <name type="scientific">Caerostris extrusa</name>
    <name type="common">Bark spider</name>
    <name type="synonym">Caerostris bankana</name>
    <dbReference type="NCBI Taxonomy" id="172846"/>
    <lineage>
        <taxon>Eukaryota</taxon>
        <taxon>Metazoa</taxon>
        <taxon>Ecdysozoa</taxon>
        <taxon>Arthropoda</taxon>
        <taxon>Chelicerata</taxon>
        <taxon>Arachnida</taxon>
        <taxon>Araneae</taxon>
        <taxon>Araneomorphae</taxon>
        <taxon>Entelegynae</taxon>
        <taxon>Araneoidea</taxon>
        <taxon>Araneidae</taxon>
        <taxon>Caerostris</taxon>
    </lineage>
</organism>
<gene>
    <name evidence="1" type="ORF">CEXT_780901</name>
</gene>
<dbReference type="AlphaFoldDB" id="A0AAV4YDE3"/>
<evidence type="ECO:0000313" key="1">
    <source>
        <dbReference type="EMBL" id="GIZ04514.1"/>
    </source>
</evidence>
<keyword evidence="2" id="KW-1185">Reference proteome</keyword>
<comment type="caution">
    <text evidence="1">The sequence shown here is derived from an EMBL/GenBank/DDBJ whole genome shotgun (WGS) entry which is preliminary data.</text>
</comment>
<accession>A0AAV4YDE3</accession>
<sequence length="130" mass="14902">MPVFYKEDKNDMLVLLQLPHFQFLYDSSRHSNGKFALLKKKVVTIALKYELQADDIGLVYKNEDGTSFTKPLSDLQKAGSRPPPAKILTENQFQSLEVDNPSMQIEETVQIVPRLSPVMVRRPNNKKELL</sequence>
<protein>
    <submittedName>
        <fullName evidence="1">Uncharacterized protein</fullName>
    </submittedName>
</protein>
<name>A0AAV4YDE3_CAEEX</name>
<dbReference type="Proteomes" id="UP001054945">
    <property type="component" value="Unassembled WGS sequence"/>
</dbReference>
<evidence type="ECO:0000313" key="2">
    <source>
        <dbReference type="Proteomes" id="UP001054945"/>
    </source>
</evidence>
<proteinExistence type="predicted"/>
<dbReference type="EMBL" id="BPLR01001752">
    <property type="protein sequence ID" value="GIZ04514.1"/>
    <property type="molecule type" value="Genomic_DNA"/>
</dbReference>